<protein>
    <recommendedName>
        <fullName evidence="4">BLUF domain-containing protein</fullName>
    </recommendedName>
</protein>
<dbReference type="AlphaFoldDB" id="A0A1Y2AFI7"/>
<accession>A0A1Y2AFI7</accession>
<evidence type="ECO:0000313" key="2">
    <source>
        <dbReference type="EMBL" id="ORY21030.1"/>
    </source>
</evidence>
<evidence type="ECO:0008006" key="4">
    <source>
        <dbReference type="Google" id="ProtNLM"/>
    </source>
</evidence>
<name>A0A1Y2AFI7_9FUNG</name>
<organism evidence="2 3">
    <name type="scientific">Neocallimastix californiae</name>
    <dbReference type="NCBI Taxonomy" id="1754190"/>
    <lineage>
        <taxon>Eukaryota</taxon>
        <taxon>Fungi</taxon>
        <taxon>Fungi incertae sedis</taxon>
        <taxon>Chytridiomycota</taxon>
        <taxon>Chytridiomycota incertae sedis</taxon>
        <taxon>Neocallimastigomycetes</taxon>
        <taxon>Neocallimastigales</taxon>
        <taxon>Neocallimastigaceae</taxon>
        <taxon>Neocallimastix</taxon>
    </lineage>
</organism>
<sequence>MVSDNSNNKNSQNKAPSENDKRSLAITDIDIDEKRLNYLDIIRENTNHNRKEILCRTVICGKVNSYDNLTEEEKSKIIQPDLGVYYANIIKKHQNTDSIITGLFLYSDRVFIHFLEASQKITNLINNDIKDNILIDTDSIRYLYYNDYIENRSFPFWINRSLPKLDKIYIDDELTDEHIDETVFNLIKNLVSLGETLSTITKDEIKVTLEELGTKHSDYIPSATQLEQFMKPDVNIISFNEWNTIFSPDYNLVLESDLVWPESESLIF</sequence>
<keyword evidence="3" id="KW-1185">Reference proteome</keyword>
<evidence type="ECO:0000256" key="1">
    <source>
        <dbReference type="SAM" id="MobiDB-lite"/>
    </source>
</evidence>
<feature type="region of interest" description="Disordered" evidence="1">
    <location>
        <begin position="1"/>
        <end position="20"/>
    </location>
</feature>
<evidence type="ECO:0000313" key="3">
    <source>
        <dbReference type="Proteomes" id="UP000193920"/>
    </source>
</evidence>
<proteinExistence type="predicted"/>
<dbReference type="PANTHER" id="PTHR34035">
    <property type="entry name" value="TESTIS-EXPRESSED PROTEIN 47"/>
    <property type="match status" value="1"/>
</dbReference>
<reference evidence="2 3" key="1">
    <citation type="submission" date="2016-08" db="EMBL/GenBank/DDBJ databases">
        <title>A Parts List for Fungal Cellulosomes Revealed by Comparative Genomics.</title>
        <authorList>
            <consortium name="DOE Joint Genome Institute"/>
            <person name="Haitjema C.H."/>
            <person name="Gilmore S.P."/>
            <person name="Henske J.K."/>
            <person name="Solomon K.V."/>
            <person name="De Groot R."/>
            <person name="Kuo A."/>
            <person name="Mondo S.J."/>
            <person name="Salamov A.A."/>
            <person name="Labutti K."/>
            <person name="Zhao Z."/>
            <person name="Chiniquy J."/>
            <person name="Barry K."/>
            <person name="Brewer H.M."/>
            <person name="Purvine S.O."/>
            <person name="Wright A.T."/>
            <person name="Boxma B."/>
            <person name="Van Alen T."/>
            <person name="Hackstein J.H."/>
            <person name="Baker S.E."/>
            <person name="Grigoriev I.V."/>
            <person name="O'Malley M.A."/>
        </authorList>
    </citation>
    <scope>NUCLEOTIDE SEQUENCE [LARGE SCALE GENOMIC DNA]</scope>
    <source>
        <strain evidence="2 3">G1</strain>
    </source>
</reference>
<gene>
    <name evidence="2" type="ORF">LY90DRAFT_676467</name>
</gene>
<dbReference type="InterPro" id="IPR055308">
    <property type="entry name" value="TEX47-like"/>
</dbReference>
<dbReference type="PANTHER" id="PTHR34035:SF1">
    <property type="entry name" value="TESTIS-EXPRESSED PROTEIN 47"/>
    <property type="match status" value="1"/>
</dbReference>
<dbReference type="Pfam" id="PF24787">
    <property type="entry name" value="TEX47"/>
    <property type="match status" value="1"/>
</dbReference>
<dbReference type="Proteomes" id="UP000193920">
    <property type="component" value="Unassembled WGS sequence"/>
</dbReference>
<comment type="caution">
    <text evidence="2">The sequence shown here is derived from an EMBL/GenBank/DDBJ whole genome shotgun (WGS) entry which is preliminary data.</text>
</comment>
<dbReference type="OrthoDB" id="548795at2759"/>
<dbReference type="EMBL" id="MCOG01000274">
    <property type="protein sequence ID" value="ORY21030.1"/>
    <property type="molecule type" value="Genomic_DNA"/>
</dbReference>
<feature type="compositionally biased region" description="Low complexity" evidence="1">
    <location>
        <begin position="1"/>
        <end position="14"/>
    </location>
</feature>